<feature type="domain" description="4Fe-4S ferredoxin-type" evidence="7">
    <location>
        <begin position="428"/>
        <end position="459"/>
    </location>
</feature>
<keyword evidence="4" id="KW-0408">Iron</keyword>
<reference evidence="9" key="1">
    <citation type="journal article" date="2019" name="Int. J. Syst. Evol. Microbiol.">
        <title>The Global Catalogue of Microorganisms (GCM) 10K type strain sequencing project: providing services to taxonomists for standard genome sequencing and annotation.</title>
        <authorList>
            <consortium name="The Broad Institute Genomics Platform"/>
            <consortium name="The Broad Institute Genome Sequencing Center for Infectious Disease"/>
            <person name="Wu L."/>
            <person name="Ma J."/>
        </authorList>
    </citation>
    <scope>NUCLEOTIDE SEQUENCE [LARGE SCALE GENOMIC DNA]</scope>
    <source>
        <strain evidence="9">CGMCC 1.15420</strain>
    </source>
</reference>
<organism evidence="8 9">
    <name type="scientific">Paenibacillus aceti</name>
    <dbReference type="NCBI Taxonomy" id="1820010"/>
    <lineage>
        <taxon>Bacteria</taxon>
        <taxon>Bacillati</taxon>
        <taxon>Bacillota</taxon>
        <taxon>Bacilli</taxon>
        <taxon>Bacillales</taxon>
        <taxon>Paenibacillaceae</taxon>
        <taxon>Paenibacillus</taxon>
    </lineage>
</organism>
<evidence type="ECO:0000256" key="6">
    <source>
        <dbReference type="SAM" id="Phobius"/>
    </source>
</evidence>
<dbReference type="InterPro" id="IPR004017">
    <property type="entry name" value="Cys_rich_dom"/>
</dbReference>
<dbReference type="Proteomes" id="UP000608420">
    <property type="component" value="Unassembled WGS sequence"/>
</dbReference>
<dbReference type="PANTHER" id="PTHR43255:SF1">
    <property type="entry name" value="IRON-SULFUR-BINDING OXIDOREDUCTASE FADF-RELATED"/>
    <property type="match status" value="1"/>
</dbReference>
<feature type="transmembrane region" description="Helical" evidence="6">
    <location>
        <begin position="6"/>
        <end position="26"/>
    </location>
</feature>
<dbReference type="Gene3D" id="1.20.950.20">
    <property type="entry name" value="Transmembrane di-heme cytochromes, Chain C"/>
    <property type="match status" value="1"/>
</dbReference>
<evidence type="ECO:0000256" key="2">
    <source>
        <dbReference type="ARBA" id="ARBA00022723"/>
    </source>
</evidence>
<dbReference type="PANTHER" id="PTHR43255">
    <property type="entry name" value="IRON-SULFUR-BINDING OXIDOREDUCTASE FADF-RELATED-RELATED"/>
    <property type="match status" value="1"/>
</dbReference>
<dbReference type="RefSeq" id="WP_229717076.1">
    <property type="nucleotide sequence ID" value="NZ_BMIW01000022.1"/>
</dbReference>
<feature type="transmembrane region" description="Helical" evidence="6">
    <location>
        <begin position="109"/>
        <end position="128"/>
    </location>
</feature>
<dbReference type="PROSITE" id="PS00198">
    <property type="entry name" value="4FE4S_FER_1"/>
    <property type="match status" value="2"/>
</dbReference>
<evidence type="ECO:0000259" key="7">
    <source>
        <dbReference type="PROSITE" id="PS51379"/>
    </source>
</evidence>
<dbReference type="Pfam" id="PF02754">
    <property type="entry name" value="CCG"/>
    <property type="match status" value="2"/>
</dbReference>
<dbReference type="InterPro" id="IPR051460">
    <property type="entry name" value="HdrC_iron-sulfur_subunit"/>
</dbReference>
<keyword evidence="1" id="KW-0004">4Fe-4S</keyword>
<keyword evidence="9" id="KW-1185">Reference proteome</keyword>
<keyword evidence="5" id="KW-0411">Iron-sulfur</keyword>
<dbReference type="InterPro" id="IPR036197">
    <property type="entry name" value="NarG-like_sf"/>
</dbReference>
<sequence length="763" mass="86286">MWQILQWTLFLLVTGYAIFLFCKAVYHRYLYMKLGRPVEFRARSRLSWSSLSEFFGQVFGQRKLLKDWRSGIMHIVIFYGFIILQFGAIDLIIKGLTQGGHLPLPAYDLFGLSQEITVLLILIAVGYAAYRRYGERIPRLKKGWKPSLVLMLISSIMLTVLLSLSFERIWFQLDPTVYAPISSLLSLALNHLSTATAEVLFYLFWWLHLLILLFFLVYIPQSKHFHLITAPINIWLRRTESPGRLSSLDLEDEEAESFGAGAITDFSRKQMLDFYACVECGRCTNMCPASNTGKALSPMHLITKLRDHLTDVGAQQTGKSPWQPTYAFASAQGVTHRLNERKDSPVGWPDSELPLDSGDAGVAMLQMSAGTEELTAKPVSQGSQGGAVTAEHPITDIRPTLDWQYAAWGTQEQGQADYTAAAELELIGDVMTEAEIWACTTCRNCEDQCPVGNEHVDKIIDLRRHLVLMQGSIPQEGQRALQNIERQGNPWGISRNERVQWTAEIEGLSVPTVHDNPDFEYLFFVGSMGSYDLRSRKISRSFARLMLEAGINFAILGNEEKNSGDTPRRMGNEFLFQQLCQENIALFQQYGVRKIVTADPHAFNTFKNEYPEFGLADVEVIHHTQLLERLVKEGKLVLRHEVRERMTYHDSCYLGRYNGIYDAPREILRRIPGMELAEMERSREDAMCCGAGGGLMWMEETSGKRINVARTEQALEVSPTMIGSGCPYCLTMLEDGVKMKELEVKTKDVAEVLELSVFGTAMT</sequence>
<accession>A0ABQ1VZP1</accession>
<evidence type="ECO:0000256" key="3">
    <source>
        <dbReference type="ARBA" id="ARBA00023002"/>
    </source>
</evidence>
<dbReference type="PROSITE" id="PS51379">
    <property type="entry name" value="4FE4S_FER_2"/>
    <property type="match status" value="2"/>
</dbReference>
<dbReference type="InterPro" id="IPR017900">
    <property type="entry name" value="4Fe4S_Fe_S_CS"/>
</dbReference>
<comment type="caution">
    <text evidence="8">The sequence shown here is derived from an EMBL/GenBank/DDBJ whole genome shotgun (WGS) entry which is preliminary data.</text>
</comment>
<dbReference type="InterPro" id="IPR009051">
    <property type="entry name" value="Helical_ferredxn"/>
</dbReference>
<keyword evidence="6" id="KW-1133">Transmembrane helix</keyword>
<gene>
    <name evidence="8" type="ORF">GCM10010913_30070</name>
</gene>
<dbReference type="Gene3D" id="1.10.1060.10">
    <property type="entry name" value="Alpha-helical ferredoxin"/>
    <property type="match status" value="2"/>
</dbReference>
<feature type="transmembrane region" description="Helical" evidence="6">
    <location>
        <begin position="71"/>
        <end position="89"/>
    </location>
</feature>
<feature type="transmembrane region" description="Helical" evidence="6">
    <location>
        <begin position="199"/>
        <end position="219"/>
    </location>
</feature>
<evidence type="ECO:0000313" key="9">
    <source>
        <dbReference type="Proteomes" id="UP000608420"/>
    </source>
</evidence>
<keyword evidence="3" id="KW-0560">Oxidoreductase</keyword>
<keyword evidence="6" id="KW-0472">Membrane</keyword>
<dbReference type="SUPFAM" id="SSF103501">
    <property type="entry name" value="Respiratory nitrate reductase 1 gamma chain"/>
    <property type="match status" value="1"/>
</dbReference>
<feature type="domain" description="4Fe-4S ferredoxin-type" evidence="7">
    <location>
        <begin position="268"/>
        <end position="298"/>
    </location>
</feature>
<feature type="transmembrane region" description="Helical" evidence="6">
    <location>
        <begin position="148"/>
        <end position="166"/>
    </location>
</feature>
<name>A0ABQ1VZP1_9BACL</name>
<keyword evidence="2" id="KW-0479">Metal-binding</keyword>
<evidence type="ECO:0000256" key="5">
    <source>
        <dbReference type="ARBA" id="ARBA00023014"/>
    </source>
</evidence>
<evidence type="ECO:0000256" key="1">
    <source>
        <dbReference type="ARBA" id="ARBA00022485"/>
    </source>
</evidence>
<dbReference type="InterPro" id="IPR017896">
    <property type="entry name" value="4Fe4S_Fe-S-bd"/>
</dbReference>
<keyword evidence="6" id="KW-0812">Transmembrane</keyword>
<dbReference type="SUPFAM" id="SSF46548">
    <property type="entry name" value="alpha-helical ferredoxin"/>
    <property type="match status" value="1"/>
</dbReference>
<evidence type="ECO:0000313" key="8">
    <source>
        <dbReference type="EMBL" id="GGG06226.1"/>
    </source>
</evidence>
<proteinExistence type="predicted"/>
<evidence type="ECO:0000256" key="4">
    <source>
        <dbReference type="ARBA" id="ARBA00023004"/>
    </source>
</evidence>
<dbReference type="EMBL" id="BMIW01000022">
    <property type="protein sequence ID" value="GGG06226.1"/>
    <property type="molecule type" value="Genomic_DNA"/>
</dbReference>
<protein>
    <recommendedName>
        <fullName evidence="7">4Fe-4S ferredoxin-type domain-containing protein</fullName>
    </recommendedName>
</protein>